<protein>
    <submittedName>
        <fullName evidence="2">Transcriptional regulator with XRE-family HTH domain</fullName>
    </submittedName>
</protein>
<dbReference type="EMBL" id="JACJIH010000001">
    <property type="protein sequence ID" value="MBA8920414.1"/>
    <property type="molecule type" value="Genomic_DNA"/>
</dbReference>
<proteinExistence type="predicted"/>
<dbReference type="SMART" id="SM00530">
    <property type="entry name" value="HTH_XRE"/>
    <property type="match status" value="1"/>
</dbReference>
<comment type="caution">
    <text evidence="2">The sequence shown here is derived from an EMBL/GenBank/DDBJ whole genome shotgun (WGS) entry which is preliminary data.</text>
</comment>
<dbReference type="Proteomes" id="UP000546252">
    <property type="component" value="Unassembled WGS sequence"/>
</dbReference>
<feature type="domain" description="HTH cro/C1-type" evidence="1">
    <location>
        <begin position="20"/>
        <end position="79"/>
    </location>
</feature>
<sequence>MTNDDRGHVPTPEENFCVNMKLLRESKGWSQADLAEALRPLGLDLHRQTIQKIESLIRPVKLNEAHAIAQALGDHVDEMVSSPALRFMSDELTDLDDKIVTAQKALEEVYSAQRQIAFLMDANGHEPSEGDLELLTTSHENIQETVAMRFRHQRRTYASMLAELPEDERAGLRATRDLQTMGPIGRRVIEKQVELGLQGPDE</sequence>
<dbReference type="InterPro" id="IPR001387">
    <property type="entry name" value="Cro/C1-type_HTH"/>
</dbReference>
<organism evidence="2 3">
    <name type="scientific">Nesterenkonia jeotgali</name>
    <dbReference type="NCBI Taxonomy" id="317018"/>
    <lineage>
        <taxon>Bacteria</taxon>
        <taxon>Bacillati</taxon>
        <taxon>Actinomycetota</taxon>
        <taxon>Actinomycetes</taxon>
        <taxon>Micrococcales</taxon>
        <taxon>Micrococcaceae</taxon>
        <taxon>Nesterenkonia</taxon>
    </lineage>
</organism>
<dbReference type="CDD" id="cd00093">
    <property type="entry name" value="HTH_XRE"/>
    <property type="match status" value="1"/>
</dbReference>
<dbReference type="PROSITE" id="PS50943">
    <property type="entry name" value="HTH_CROC1"/>
    <property type="match status" value="1"/>
</dbReference>
<dbReference type="RefSeq" id="WP_182494828.1">
    <property type="nucleotide sequence ID" value="NZ_BAAAKT010000002.1"/>
</dbReference>
<dbReference type="SUPFAM" id="SSF47413">
    <property type="entry name" value="lambda repressor-like DNA-binding domains"/>
    <property type="match status" value="1"/>
</dbReference>
<dbReference type="GO" id="GO:0003677">
    <property type="term" value="F:DNA binding"/>
    <property type="evidence" value="ECO:0007669"/>
    <property type="project" value="InterPro"/>
</dbReference>
<dbReference type="InterPro" id="IPR010982">
    <property type="entry name" value="Lambda_DNA-bd_dom_sf"/>
</dbReference>
<evidence type="ECO:0000259" key="1">
    <source>
        <dbReference type="PROSITE" id="PS50943"/>
    </source>
</evidence>
<accession>A0A839FTJ7</accession>
<evidence type="ECO:0000313" key="2">
    <source>
        <dbReference type="EMBL" id="MBA8920414.1"/>
    </source>
</evidence>
<dbReference type="AlphaFoldDB" id="A0A839FTJ7"/>
<reference evidence="2 3" key="1">
    <citation type="submission" date="2020-08" db="EMBL/GenBank/DDBJ databases">
        <title>Sequencing the genomes of 1000 actinobacteria strains.</title>
        <authorList>
            <person name="Klenk H.-P."/>
        </authorList>
    </citation>
    <scope>NUCLEOTIDE SEQUENCE [LARGE SCALE GENOMIC DNA]</scope>
    <source>
        <strain evidence="2 3">DSM 19081</strain>
    </source>
</reference>
<gene>
    <name evidence="2" type="ORF">HNR24_000347</name>
</gene>
<name>A0A839FTJ7_9MICC</name>
<evidence type="ECO:0000313" key="3">
    <source>
        <dbReference type="Proteomes" id="UP000546252"/>
    </source>
</evidence>
<dbReference type="Pfam" id="PF01381">
    <property type="entry name" value="HTH_3"/>
    <property type="match status" value="1"/>
</dbReference>
<dbReference type="Gene3D" id="1.10.260.40">
    <property type="entry name" value="lambda repressor-like DNA-binding domains"/>
    <property type="match status" value="1"/>
</dbReference>